<dbReference type="EMBL" id="PYYB01000001">
    <property type="protein sequence ID" value="PTL59945.1"/>
    <property type="molecule type" value="Genomic_DNA"/>
</dbReference>
<proteinExistence type="predicted"/>
<accession>A0A2T4UL58</accession>
<dbReference type="InterPro" id="IPR003399">
    <property type="entry name" value="Mce/MlaD"/>
</dbReference>
<evidence type="ECO:0000313" key="3">
    <source>
        <dbReference type="Proteomes" id="UP000240739"/>
    </source>
</evidence>
<dbReference type="AlphaFoldDB" id="A0A2T4UL58"/>
<keyword evidence="3" id="KW-1185">Reference proteome</keyword>
<dbReference type="OrthoDB" id="4516955at2"/>
<dbReference type="PANTHER" id="PTHR33371">
    <property type="entry name" value="INTERMEMBRANE PHOSPHOLIPID TRANSPORT SYSTEM BINDING PROTEIN MLAD-RELATED"/>
    <property type="match status" value="1"/>
</dbReference>
<dbReference type="Pfam" id="PF02470">
    <property type="entry name" value="MlaD"/>
    <property type="match status" value="1"/>
</dbReference>
<dbReference type="GO" id="GO:0005543">
    <property type="term" value="F:phospholipid binding"/>
    <property type="evidence" value="ECO:0007669"/>
    <property type="project" value="TreeGrafter"/>
</dbReference>
<feature type="domain" description="Mce/MlaD" evidence="1">
    <location>
        <begin position="32"/>
        <end position="108"/>
    </location>
</feature>
<dbReference type="Proteomes" id="UP000240739">
    <property type="component" value="Unassembled WGS sequence"/>
</dbReference>
<sequence length="423" mass="45933">MSANVRFSLAAVLVVVAAVVLVSRGTDSPADYRVDVVFDTAKGMVPGQLVKVAGTKVGEVREVKLTPERRARVTLEVERRFAPFRQDATCRILPEGLISEYFVDCQPGRKTSPPLEDDVLPVTRTSVPVSLQDVIDVFSLPVDQRIRALVTELGIATSGRGQDLNAILRRANPALQNVRDMLAVLDAQRTTLASAISQTDGVLAEVARDERSVRRFVTSAADVTETTGTRDRALRRSINRLPALLDRARTGLTDLDETAMATTPLLDGLREAAPELERFTRTLPAFAEAGDSTLRTLSPTLRSGRRALRSANPDVLRLRRTLRTVEPSADLLSRFLVDLRNRGGIERVLNVTYTLAALTAGRDELSHMLSFFINVAPQCIVAPTTSGCSHKYTAPQQGAVPVNTGPAPVTRGTAIDLLRRLGG</sequence>
<dbReference type="PANTHER" id="PTHR33371:SF4">
    <property type="entry name" value="INTERMEMBRANE PHOSPHOLIPID TRANSPORT SYSTEM BINDING PROTEIN MLAD"/>
    <property type="match status" value="1"/>
</dbReference>
<dbReference type="RefSeq" id="WP_107568589.1">
    <property type="nucleotide sequence ID" value="NZ_PYYB01000001.1"/>
</dbReference>
<evidence type="ECO:0000259" key="1">
    <source>
        <dbReference type="Pfam" id="PF02470"/>
    </source>
</evidence>
<comment type="caution">
    <text evidence="2">The sequence shown here is derived from an EMBL/GenBank/DDBJ whole genome shotgun (WGS) entry which is preliminary data.</text>
</comment>
<reference evidence="2 3" key="1">
    <citation type="submission" date="2018-03" db="EMBL/GenBank/DDBJ databases">
        <title>Aquarubrobacter algicola gen. nov., sp. nov., a novel actinobacterium isolated from shallow eutrophic lake during the end of cyanobacterial harmful algal blooms.</title>
        <authorList>
            <person name="Chun S.J."/>
        </authorList>
    </citation>
    <scope>NUCLEOTIDE SEQUENCE [LARGE SCALE GENOMIC DNA]</scope>
    <source>
        <strain evidence="2 3">Seoho-28</strain>
    </source>
</reference>
<protein>
    <recommendedName>
        <fullName evidence="1">Mce/MlaD domain-containing protein</fullName>
    </recommendedName>
</protein>
<organism evidence="2 3">
    <name type="scientific">Paraconexibacter algicola</name>
    <dbReference type="NCBI Taxonomy" id="2133960"/>
    <lineage>
        <taxon>Bacteria</taxon>
        <taxon>Bacillati</taxon>
        <taxon>Actinomycetota</taxon>
        <taxon>Thermoleophilia</taxon>
        <taxon>Solirubrobacterales</taxon>
        <taxon>Paraconexibacteraceae</taxon>
        <taxon>Paraconexibacter</taxon>
    </lineage>
</organism>
<gene>
    <name evidence="2" type="ORF">C7Y72_09960</name>
</gene>
<name>A0A2T4UL58_9ACTN</name>
<evidence type="ECO:0000313" key="2">
    <source>
        <dbReference type="EMBL" id="PTL59945.1"/>
    </source>
</evidence>
<dbReference type="InterPro" id="IPR052336">
    <property type="entry name" value="MlaD_Phospholipid_Transporter"/>
</dbReference>
<dbReference type="GO" id="GO:0005548">
    <property type="term" value="F:phospholipid transporter activity"/>
    <property type="evidence" value="ECO:0007669"/>
    <property type="project" value="TreeGrafter"/>
</dbReference>